<dbReference type="InterPro" id="IPR008972">
    <property type="entry name" value="Cupredoxin"/>
</dbReference>
<dbReference type="Gene3D" id="2.60.40.420">
    <property type="entry name" value="Cupredoxins - blue copper proteins"/>
    <property type="match status" value="3"/>
</dbReference>
<evidence type="ECO:0000313" key="7">
    <source>
        <dbReference type="EMBL" id="MFC4008058.1"/>
    </source>
</evidence>
<comment type="caution">
    <text evidence="7">The sequence shown here is derived from an EMBL/GenBank/DDBJ whole genome shotgun (WGS) entry which is preliminary data.</text>
</comment>
<gene>
    <name evidence="7" type="ORF">ACFOY2_12560</name>
</gene>
<dbReference type="PANTHER" id="PTHR48267:SF1">
    <property type="entry name" value="BILIRUBIN OXIDASE"/>
    <property type="match status" value="1"/>
</dbReference>
<dbReference type="Proteomes" id="UP001595851">
    <property type="component" value="Unassembled WGS sequence"/>
</dbReference>
<reference evidence="8" key="1">
    <citation type="journal article" date="2019" name="Int. J. Syst. Evol. Microbiol.">
        <title>The Global Catalogue of Microorganisms (GCM) 10K type strain sequencing project: providing services to taxonomists for standard genome sequencing and annotation.</title>
        <authorList>
            <consortium name="The Broad Institute Genomics Platform"/>
            <consortium name="The Broad Institute Genome Sequencing Center for Infectious Disease"/>
            <person name="Wu L."/>
            <person name="Ma J."/>
        </authorList>
    </citation>
    <scope>NUCLEOTIDE SEQUENCE [LARGE SCALE GENOMIC DNA]</scope>
    <source>
        <strain evidence="8">TBRC 1276</strain>
    </source>
</reference>
<dbReference type="PANTHER" id="PTHR48267">
    <property type="entry name" value="CUPREDOXIN SUPERFAMILY PROTEIN"/>
    <property type="match status" value="1"/>
</dbReference>
<evidence type="ECO:0000256" key="2">
    <source>
        <dbReference type="ARBA" id="ARBA00022723"/>
    </source>
</evidence>
<evidence type="ECO:0000259" key="6">
    <source>
        <dbReference type="Pfam" id="PF07732"/>
    </source>
</evidence>
<feature type="domain" description="Plastocyanin-like" evidence="6">
    <location>
        <begin position="29"/>
        <end position="137"/>
    </location>
</feature>
<dbReference type="InterPro" id="IPR002355">
    <property type="entry name" value="Cu_oxidase_Cu_BS"/>
</dbReference>
<dbReference type="Pfam" id="PF00394">
    <property type="entry name" value="Cu-oxidase"/>
    <property type="match status" value="1"/>
</dbReference>
<dbReference type="SUPFAM" id="SSF49503">
    <property type="entry name" value="Cupredoxins"/>
    <property type="match status" value="3"/>
</dbReference>
<feature type="domain" description="Plastocyanin-like" evidence="4">
    <location>
        <begin position="180"/>
        <end position="260"/>
    </location>
</feature>
<dbReference type="CDD" id="cd04232">
    <property type="entry name" value="CuRO_1_CueO_FtsP"/>
    <property type="match status" value="1"/>
</dbReference>
<keyword evidence="8" id="KW-1185">Reference proteome</keyword>
<organism evidence="7 8">
    <name type="scientific">Nonomuraea purpurea</name>
    <dbReference type="NCBI Taxonomy" id="1849276"/>
    <lineage>
        <taxon>Bacteria</taxon>
        <taxon>Bacillati</taxon>
        <taxon>Actinomycetota</taxon>
        <taxon>Actinomycetes</taxon>
        <taxon>Streptosporangiales</taxon>
        <taxon>Streptosporangiaceae</taxon>
        <taxon>Nonomuraea</taxon>
    </lineage>
</organism>
<proteinExistence type="inferred from homology"/>
<dbReference type="CDD" id="cd13867">
    <property type="entry name" value="CuRO_2_CueO_FtsP"/>
    <property type="match status" value="1"/>
</dbReference>
<feature type="domain" description="Plastocyanin-like" evidence="5">
    <location>
        <begin position="325"/>
        <end position="435"/>
    </location>
</feature>
<dbReference type="InterPro" id="IPR001117">
    <property type="entry name" value="Cu-oxidase_2nd"/>
</dbReference>
<dbReference type="CDD" id="cd13890">
    <property type="entry name" value="CuRO_3_CueO_FtsP"/>
    <property type="match status" value="1"/>
</dbReference>
<keyword evidence="2" id="KW-0479">Metal-binding</keyword>
<dbReference type="Pfam" id="PF07732">
    <property type="entry name" value="Cu-oxidase_3"/>
    <property type="match status" value="1"/>
</dbReference>
<dbReference type="Pfam" id="PF07731">
    <property type="entry name" value="Cu-oxidase_2"/>
    <property type="match status" value="1"/>
</dbReference>
<evidence type="ECO:0000256" key="1">
    <source>
        <dbReference type="ARBA" id="ARBA00010609"/>
    </source>
</evidence>
<accession>A0ABV8G245</accession>
<name>A0ABV8G245_9ACTN</name>
<dbReference type="RefSeq" id="WP_379528143.1">
    <property type="nucleotide sequence ID" value="NZ_JBHSBI010000005.1"/>
</dbReference>
<evidence type="ECO:0000256" key="3">
    <source>
        <dbReference type="ARBA" id="ARBA00023002"/>
    </source>
</evidence>
<dbReference type="InterPro" id="IPR011706">
    <property type="entry name" value="Cu-oxidase_C"/>
</dbReference>
<dbReference type="PROSITE" id="PS00080">
    <property type="entry name" value="MULTICOPPER_OXIDASE2"/>
    <property type="match status" value="1"/>
</dbReference>
<dbReference type="InterPro" id="IPR011707">
    <property type="entry name" value="Cu-oxidase-like_N"/>
</dbReference>
<keyword evidence="3" id="KW-0560">Oxidoreductase</keyword>
<dbReference type="InterPro" id="IPR045087">
    <property type="entry name" value="Cu-oxidase_fam"/>
</dbReference>
<evidence type="ECO:0000259" key="4">
    <source>
        <dbReference type="Pfam" id="PF00394"/>
    </source>
</evidence>
<comment type="similarity">
    <text evidence="1">Belongs to the multicopper oxidase family.</text>
</comment>
<protein>
    <submittedName>
        <fullName evidence="7">Multicopper oxidase family protein</fullName>
    </submittedName>
</protein>
<evidence type="ECO:0000313" key="8">
    <source>
        <dbReference type="Proteomes" id="UP001595851"/>
    </source>
</evidence>
<evidence type="ECO:0000259" key="5">
    <source>
        <dbReference type="Pfam" id="PF07731"/>
    </source>
</evidence>
<dbReference type="EMBL" id="JBHSBI010000005">
    <property type="protein sequence ID" value="MFC4008058.1"/>
    <property type="molecule type" value="Genomic_DNA"/>
</dbReference>
<sequence>MKIPPELRPTRQAGGVAGFDLALRAGTTEFFTGQPAPTWGINGSYLGPTVRVSRGDKVAMRVTNEIGEPTTLHWHGMRLPAKMDGGPHQMIAPRATWTPEWTVDQPAATSWYHPHPHERTAMHVYRGAAGLLLIDDEHTNALDLPSEYGIDDIPLIIQDKRFNDDGTLHEAAVDSGTFGFLGDEILINGTHNPSLEVTAERVRFRILNASNARVYRVGFADNRSFHVIGNDAGLLPEPVQVDRVKLSPGERAEIVVAFTAAERVVMNSLGEDHSDADSIERDEFDLLRITAAARLSPAKTLPARLSAEPAIEPRTGAQVRRFVLTGTEINDKTMDMRRIDEVVPAGAQEIWELDNTTYAHNFHIHEVAFRVLDINGAPPPAYMRGPKDTVFVPKRAKVRLAVTFGTYTDPGSPYMYHCHILRHEDQGMMGQFVIAKPGTEQQVPRTLPDAAHH</sequence>